<dbReference type="Proteomes" id="UP000186917">
    <property type="component" value="Unassembled WGS sequence"/>
</dbReference>
<keyword evidence="3" id="KW-1185">Reference proteome</keyword>
<dbReference type="Pfam" id="PF13432">
    <property type="entry name" value="TPR_16"/>
    <property type="match status" value="2"/>
</dbReference>
<dbReference type="PANTHER" id="PTHR12558:SF13">
    <property type="entry name" value="CELL DIVISION CYCLE PROTEIN 27 HOMOLOG"/>
    <property type="match status" value="1"/>
</dbReference>
<dbReference type="AlphaFoldDB" id="A0A1N7KTS0"/>
<reference evidence="3" key="1">
    <citation type="submission" date="2017-01" db="EMBL/GenBank/DDBJ databases">
        <authorList>
            <person name="Varghese N."/>
            <person name="Submissions S."/>
        </authorList>
    </citation>
    <scope>NUCLEOTIDE SEQUENCE [LARGE SCALE GENOMIC DNA]</scope>
    <source>
        <strain evidence="3">DSM 21054</strain>
    </source>
</reference>
<evidence type="ECO:0000313" key="3">
    <source>
        <dbReference type="Proteomes" id="UP000186917"/>
    </source>
</evidence>
<dbReference type="SUPFAM" id="SSF48452">
    <property type="entry name" value="TPR-like"/>
    <property type="match status" value="2"/>
</dbReference>
<dbReference type="EMBL" id="FTOR01000001">
    <property type="protein sequence ID" value="SIS64989.1"/>
    <property type="molecule type" value="Genomic_DNA"/>
</dbReference>
<dbReference type="STRING" id="477680.SAMN05421788_101419"/>
<dbReference type="InterPro" id="IPR011990">
    <property type="entry name" value="TPR-like_helical_dom_sf"/>
</dbReference>
<dbReference type="InterPro" id="IPR019734">
    <property type="entry name" value="TPR_rpt"/>
</dbReference>
<dbReference type="PANTHER" id="PTHR12558">
    <property type="entry name" value="CELL DIVISION CYCLE 16,23,27"/>
    <property type="match status" value="1"/>
</dbReference>
<protein>
    <submittedName>
        <fullName evidence="2">Uncharacterized protein</fullName>
    </submittedName>
</protein>
<gene>
    <name evidence="2" type="ORF">SAMN05421788_101419</name>
</gene>
<accession>A0A1N7KTS0</accession>
<proteinExistence type="predicted"/>
<keyword evidence="1" id="KW-0732">Signal</keyword>
<sequence>MIMKKTVLTLLAVTFTSAMLMAQSVEDGIKFLYYQKTKSAKDALQKVVNDKPKDAYAIYWLGQAFLDNDEIPAAKALYQKALTDGINDPWIWVGMGHVEALENADINTVKQKFEQAITATTATKGKNKGNPDVGILAAIGRANADGGSKVGDPQYGIDKLKQAVELDKTATEPYISLGKCYLKLGGDRGGEAVEAYREATVRNPQYAAGYYRIGLIYQSQNNLEAMNDWYGKAIAADITYAPVYYAYFEYYKEKDVNAAKEFLDKYVQYADKDCSTDFYVADYLFRAGKYQESLDKGKAMEAGECKDFPGIQILYAYDYDRLGDSIAAKTAVEKYLSIASAEKITAEQYMLAAKISTKFPGNEDATASYIQKALDKDTVTANRVNYANNAATLFASAQKYQSQVKWLLKALALKGGTPSEAEYYKVTKAASDAIVSATDTNVVYSFFPTADSIANAYITAYPDKPQGYSFRVLTAKKADRDSTHGFAVAPIEQYNTFLSKDVNAYKKTIFSNDYYLLIYYTQYVKEMSKVDGYKKAIEVASQMIALYPDAASEENQFAAKTKTQLQAALDKFEKSNSGAPAKSNGSGK</sequence>
<feature type="signal peptide" evidence="1">
    <location>
        <begin position="1"/>
        <end position="22"/>
    </location>
</feature>
<evidence type="ECO:0000256" key="1">
    <source>
        <dbReference type="SAM" id="SignalP"/>
    </source>
</evidence>
<evidence type="ECO:0000313" key="2">
    <source>
        <dbReference type="EMBL" id="SIS64989.1"/>
    </source>
</evidence>
<feature type="chain" id="PRO_5009943188" evidence="1">
    <location>
        <begin position="23"/>
        <end position="588"/>
    </location>
</feature>
<dbReference type="SMART" id="SM00028">
    <property type="entry name" value="TPR"/>
    <property type="match status" value="3"/>
</dbReference>
<dbReference type="Gene3D" id="1.25.40.10">
    <property type="entry name" value="Tetratricopeptide repeat domain"/>
    <property type="match status" value="3"/>
</dbReference>
<name>A0A1N7KTS0_9BACT</name>
<organism evidence="2 3">
    <name type="scientific">Filimonas lacunae</name>
    <dbReference type="NCBI Taxonomy" id="477680"/>
    <lineage>
        <taxon>Bacteria</taxon>
        <taxon>Pseudomonadati</taxon>
        <taxon>Bacteroidota</taxon>
        <taxon>Chitinophagia</taxon>
        <taxon>Chitinophagales</taxon>
        <taxon>Chitinophagaceae</taxon>
        <taxon>Filimonas</taxon>
    </lineage>
</organism>